<evidence type="ECO:0000256" key="1">
    <source>
        <dbReference type="ARBA" id="ARBA00010098"/>
    </source>
</evidence>
<feature type="region of interest" description="Disordered" evidence="2">
    <location>
        <begin position="325"/>
        <end position="387"/>
    </location>
</feature>
<dbReference type="FunCoup" id="A0A1D2VK34">
    <property type="interactions" value="657"/>
</dbReference>
<evidence type="ECO:0000256" key="2">
    <source>
        <dbReference type="SAM" id="MobiDB-lite"/>
    </source>
</evidence>
<evidence type="ECO:0000313" key="4">
    <source>
        <dbReference type="Proteomes" id="UP000095038"/>
    </source>
</evidence>
<dbReference type="GO" id="GO:0005634">
    <property type="term" value="C:nucleus"/>
    <property type="evidence" value="ECO:0007669"/>
    <property type="project" value="TreeGrafter"/>
</dbReference>
<dbReference type="RefSeq" id="XP_020048265.1">
    <property type="nucleotide sequence ID" value="XM_020192969.1"/>
</dbReference>
<dbReference type="EMBL" id="KV454478">
    <property type="protein sequence ID" value="ODV61958.1"/>
    <property type="molecule type" value="Genomic_DNA"/>
</dbReference>
<reference evidence="4" key="1">
    <citation type="submission" date="2016-05" db="EMBL/GenBank/DDBJ databases">
        <title>Comparative genomics of biotechnologically important yeasts.</title>
        <authorList>
            <consortium name="DOE Joint Genome Institute"/>
            <person name="Riley R."/>
            <person name="Haridas S."/>
            <person name="Wolfe K.H."/>
            <person name="Lopes M.R."/>
            <person name="Hittinger C.T."/>
            <person name="Goker M."/>
            <person name="Salamov A."/>
            <person name="Wisecaver J."/>
            <person name="Long T.M."/>
            <person name="Aerts A.L."/>
            <person name="Barry K."/>
            <person name="Choi C."/>
            <person name="Clum A."/>
            <person name="Coughlan A.Y."/>
            <person name="Deshpande S."/>
            <person name="Douglass A.P."/>
            <person name="Hanson S.J."/>
            <person name="Klenk H.-P."/>
            <person name="Labutti K."/>
            <person name="Lapidus A."/>
            <person name="Lindquist E."/>
            <person name="Lipzen A."/>
            <person name="Meier-Kolthoff J.P."/>
            <person name="Ohm R.A."/>
            <person name="Otillar R.P."/>
            <person name="Pangilinan J."/>
            <person name="Peng Y."/>
            <person name="Rokas A."/>
            <person name="Rosa C.A."/>
            <person name="Scheuner C."/>
            <person name="Sibirny A.A."/>
            <person name="Slot J.C."/>
            <person name="Stielow J.B."/>
            <person name="Sun H."/>
            <person name="Kurtzman C.P."/>
            <person name="Blackwell M."/>
            <person name="Grigoriev I.V."/>
            <person name="Jeffries T.W."/>
        </authorList>
    </citation>
    <scope>NUCLEOTIDE SEQUENCE [LARGE SCALE GENOMIC DNA]</scope>
    <source>
        <strain evidence="4">DSM 1968</strain>
    </source>
</reference>
<evidence type="ECO:0000313" key="3">
    <source>
        <dbReference type="EMBL" id="ODV61958.1"/>
    </source>
</evidence>
<gene>
    <name evidence="3" type="ORF">ASCRUDRAFT_75206</name>
</gene>
<dbReference type="Pfam" id="PF05327">
    <property type="entry name" value="RRN3"/>
    <property type="match status" value="1"/>
</dbReference>
<dbReference type="PANTHER" id="PTHR12790:SF0">
    <property type="entry name" value="RNA POLYMERASE I-SPECIFIC TRANSCRIPTION INITIATION FACTOR RRN3-RELATED"/>
    <property type="match status" value="1"/>
</dbReference>
<protein>
    <submittedName>
        <fullName evidence="3">RNA polymerase I-specific transcription initiation factor RRN3</fullName>
    </submittedName>
</protein>
<dbReference type="GO" id="GO:0006361">
    <property type="term" value="P:transcription initiation at RNA polymerase I promoter"/>
    <property type="evidence" value="ECO:0007669"/>
    <property type="project" value="InterPro"/>
</dbReference>
<dbReference type="InParanoid" id="A0A1D2VK34"/>
<sequence length="772" mass="90457">MLQVGLKRHISEVDYDSSISPPLKKSKTINSNSPSELDRLDRLDTMDKPLQIVKVDKIDEKLKFSSVLMENYIKNIMKEVEKKNFQDLMELSSKISKPLTNTDAISNLNLSIILRKISLQISKLDNLNSNTFIYSVLKLSSRFSKYNDYLTNDNNNSNNINNINKIDNIDDSPNGKEFYDLNQLKSTWINFLIVLISGIPKWFSEIVSYLIGDFTNFNLIITRNIHHIILKKIIEIMPIQINNLSSIIIKNFPNKFTKLKSYLNYLNNVLFIINYQNDLTFPIYKTIIQNILILDVELQNYLDEIDIDSLDESLDDLLEDYAQDKLQENNPNTTKKVHFDDPNNNNDNDDQDSDDSNDDNDDDNENQPYSENYGYGNNDSDLEEYDPNPSFSLDNLEIVKEKIDKLDSIMLIIFKSLNGLFKNNTTHTYTDHGLNHYDLENQNIQNENNWLSLISIFKSHIIRTNNTKIIQYILFFISQKNPQLIDSFLISLIDISFSNNEILDNKIKSIQYLSSYLARAKLVNKEQILFIISYLMEWINKYVQEREIEVDDTDANQGMDRFKLFYAVFQSILYIFCFRFPLLRKVNFNNSSKNNNIHHDNSIVDNNKSTSKIIDSNIENSVWEMDLDKFFQNMIMTKFNPLKFCNETVVMMFAKISFQENVCYCFSIIEQNKRDLITGPFKKNTLLKFSNDHLSDLNNDSQSNSQSGTQYNNQIEDNKKNILFYSKQEFLDLVAYFPFDPIPLKESKKMIQDEYIEWEQISKYYSDETESD</sequence>
<proteinExistence type="inferred from homology"/>
<comment type="similarity">
    <text evidence="1">Belongs to the RRN3 family.</text>
</comment>
<accession>A0A1D2VK34</accession>
<dbReference type="InterPro" id="IPR007991">
    <property type="entry name" value="RNA_pol_I_trans_ini_fac_RRN3"/>
</dbReference>
<keyword evidence="3" id="KW-0396">Initiation factor</keyword>
<dbReference type="GO" id="GO:0001181">
    <property type="term" value="F:RNA polymerase I general transcription initiation factor activity"/>
    <property type="evidence" value="ECO:0007669"/>
    <property type="project" value="InterPro"/>
</dbReference>
<dbReference type="GO" id="GO:0003743">
    <property type="term" value="F:translation initiation factor activity"/>
    <property type="evidence" value="ECO:0007669"/>
    <property type="project" value="UniProtKB-KW"/>
</dbReference>
<feature type="compositionally biased region" description="Acidic residues" evidence="2">
    <location>
        <begin position="347"/>
        <end position="365"/>
    </location>
</feature>
<name>A0A1D2VK34_9ASCO</name>
<dbReference type="PANTHER" id="PTHR12790">
    <property type="entry name" value="TRANSCRIPTION INITIATION FACTOR IA RRN3"/>
    <property type="match status" value="1"/>
</dbReference>
<keyword evidence="4" id="KW-1185">Reference proteome</keyword>
<dbReference type="OrthoDB" id="26970at2759"/>
<dbReference type="GeneID" id="30966605"/>
<organism evidence="3 4">
    <name type="scientific">Ascoidea rubescens DSM 1968</name>
    <dbReference type="NCBI Taxonomy" id="1344418"/>
    <lineage>
        <taxon>Eukaryota</taxon>
        <taxon>Fungi</taxon>
        <taxon>Dikarya</taxon>
        <taxon>Ascomycota</taxon>
        <taxon>Saccharomycotina</taxon>
        <taxon>Saccharomycetes</taxon>
        <taxon>Ascoideaceae</taxon>
        <taxon>Ascoidea</taxon>
    </lineage>
</organism>
<dbReference type="GO" id="GO:0001042">
    <property type="term" value="F:RNA polymerase I core binding"/>
    <property type="evidence" value="ECO:0007669"/>
    <property type="project" value="TreeGrafter"/>
</dbReference>
<keyword evidence="3" id="KW-0648">Protein biosynthesis</keyword>
<dbReference type="AlphaFoldDB" id="A0A1D2VK34"/>
<dbReference type="Proteomes" id="UP000095038">
    <property type="component" value="Unassembled WGS sequence"/>
</dbReference>
<dbReference type="STRING" id="1344418.A0A1D2VK34"/>